<evidence type="ECO:0000259" key="1">
    <source>
        <dbReference type="Pfam" id="PF00565"/>
    </source>
</evidence>
<dbReference type="Pfam" id="PF00565">
    <property type="entry name" value="SNase"/>
    <property type="match status" value="1"/>
</dbReference>
<feature type="domain" description="TNase-like" evidence="1">
    <location>
        <begin position="110"/>
        <end position="173"/>
    </location>
</feature>
<reference evidence="2 3" key="1">
    <citation type="submission" date="2017-08" db="EMBL/GenBank/DDBJ databases">
        <authorList>
            <person name="de Groot N.N."/>
        </authorList>
    </citation>
    <scope>NUCLEOTIDE SEQUENCE [LARGE SCALE GENOMIC DNA]</scope>
    <source>
        <strain evidence="2 3">USBA 352</strain>
    </source>
</reference>
<dbReference type="AlphaFoldDB" id="A0A285S0G1"/>
<evidence type="ECO:0000313" key="3">
    <source>
        <dbReference type="Proteomes" id="UP000219331"/>
    </source>
</evidence>
<dbReference type="InterPro" id="IPR035437">
    <property type="entry name" value="SNase_OB-fold_sf"/>
</dbReference>
<dbReference type="SUPFAM" id="SSF50199">
    <property type="entry name" value="Staphylococcal nuclease"/>
    <property type="match status" value="1"/>
</dbReference>
<organism evidence="2 3">
    <name type="scientific">Stappia indica</name>
    <dbReference type="NCBI Taxonomy" id="538381"/>
    <lineage>
        <taxon>Bacteria</taxon>
        <taxon>Pseudomonadati</taxon>
        <taxon>Pseudomonadota</taxon>
        <taxon>Alphaproteobacteria</taxon>
        <taxon>Hyphomicrobiales</taxon>
        <taxon>Stappiaceae</taxon>
        <taxon>Stappia</taxon>
    </lineage>
</organism>
<sequence length="280" mass="30122">MVTRTDSAMATWLAPHGAGGVFCVLMLAVLAGLPASARPAAAGESGIPETCLNAAQAERVQARAEPGEPHVWRTATGGLLRQAELVSLPADSPADADTGVADLRFVALGEEADRWERRPGHVMLSPGDRWLARELVRQGRAIVAPRLAAADCLAHLLKEETRARQRKAGLWAQERVWSAHDPEALSERTGRYTLVAGRVISVGETRSMVYLNFGGRWSRDFTATISAERKAAFADAGLDVTSLDGAAIRLRGMVRQAGGPSIELVHPAQIERLDRNGDQR</sequence>
<proteinExistence type="predicted"/>
<name>A0A285S0G1_9HYPH</name>
<protein>
    <submittedName>
        <fullName evidence="2">Nuclease homologue</fullName>
    </submittedName>
</protein>
<dbReference type="OrthoDB" id="7618306at2"/>
<evidence type="ECO:0000313" key="2">
    <source>
        <dbReference type="EMBL" id="SOC00302.1"/>
    </source>
</evidence>
<dbReference type="Proteomes" id="UP000219331">
    <property type="component" value="Unassembled WGS sequence"/>
</dbReference>
<dbReference type="EMBL" id="OBML01000003">
    <property type="protein sequence ID" value="SOC00302.1"/>
    <property type="molecule type" value="Genomic_DNA"/>
</dbReference>
<dbReference type="Gene3D" id="2.40.50.90">
    <property type="match status" value="1"/>
</dbReference>
<dbReference type="InterPro" id="IPR016071">
    <property type="entry name" value="Staphylococal_nuclease_OB-fold"/>
</dbReference>
<accession>A0A285S0G1</accession>
<gene>
    <name evidence="2" type="ORF">SAMN05421512_103259</name>
</gene>
<keyword evidence="3" id="KW-1185">Reference proteome</keyword>
<dbReference type="STRING" id="538381.GCA_001696535_04371"/>
<dbReference type="RefSeq" id="WP_097174354.1">
    <property type="nucleotide sequence ID" value="NZ_OBML01000003.1"/>
</dbReference>